<keyword evidence="1" id="KW-1133">Transmembrane helix</keyword>
<evidence type="ECO:0008006" key="4">
    <source>
        <dbReference type="Google" id="ProtNLM"/>
    </source>
</evidence>
<dbReference type="SUPFAM" id="SSF53448">
    <property type="entry name" value="Nucleotide-diphospho-sugar transferases"/>
    <property type="match status" value="1"/>
</dbReference>
<protein>
    <recommendedName>
        <fullName evidence="4">Hexosyltransferase</fullName>
    </recommendedName>
</protein>
<dbReference type="InterPro" id="IPR029044">
    <property type="entry name" value="Nucleotide-diphossugar_trans"/>
</dbReference>
<dbReference type="EMBL" id="CAUYUJ010008801">
    <property type="protein sequence ID" value="CAK0824993.1"/>
    <property type="molecule type" value="Genomic_DNA"/>
</dbReference>
<comment type="caution">
    <text evidence="2">The sequence shown here is derived from an EMBL/GenBank/DDBJ whole genome shotgun (WGS) entry which is preliminary data.</text>
</comment>
<feature type="transmembrane region" description="Helical" evidence="1">
    <location>
        <begin position="272"/>
        <end position="294"/>
    </location>
</feature>
<sequence length="304" mass="31931">MEAAAEARGPLLAFVTGAFGGDCALVVRAARLAADLQRVGSRYPLVVLVDGEASARACLPPGAEHAASLREVGRNYTLGCYQGSEASYLLAFQKICSWDLTEYAAVLWIDSDVKVRGNIDSLLETRLEGASILGMLNGCPDGHTRGPHPHLGSALLLLRPEAGLAERIVEFSQLHYSSSLEVGAGRPHAEGRAPRAQPEALPAQHVLGDYFTRNGDVLFVNASVASEPGCLRTAELPAAVHCDGAHRQARHEVCASLGLLDAPAPGGLPASALAPLLLVVAAAVLSYLLASAAVRRSRRLVREA</sequence>
<dbReference type="Proteomes" id="UP001189429">
    <property type="component" value="Unassembled WGS sequence"/>
</dbReference>
<gene>
    <name evidence="2" type="ORF">PCOR1329_LOCUS25243</name>
</gene>
<proteinExistence type="predicted"/>
<evidence type="ECO:0000313" key="3">
    <source>
        <dbReference type="Proteomes" id="UP001189429"/>
    </source>
</evidence>
<organism evidence="2 3">
    <name type="scientific">Prorocentrum cordatum</name>
    <dbReference type="NCBI Taxonomy" id="2364126"/>
    <lineage>
        <taxon>Eukaryota</taxon>
        <taxon>Sar</taxon>
        <taxon>Alveolata</taxon>
        <taxon>Dinophyceae</taxon>
        <taxon>Prorocentrales</taxon>
        <taxon>Prorocentraceae</taxon>
        <taxon>Prorocentrum</taxon>
    </lineage>
</organism>
<keyword evidence="1" id="KW-0812">Transmembrane</keyword>
<reference evidence="2" key="1">
    <citation type="submission" date="2023-10" db="EMBL/GenBank/DDBJ databases">
        <authorList>
            <person name="Chen Y."/>
            <person name="Shah S."/>
            <person name="Dougan E. K."/>
            <person name="Thang M."/>
            <person name="Chan C."/>
        </authorList>
    </citation>
    <scope>NUCLEOTIDE SEQUENCE [LARGE SCALE GENOMIC DNA]</scope>
</reference>
<keyword evidence="3" id="KW-1185">Reference proteome</keyword>
<keyword evidence="1" id="KW-0472">Membrane</keyword>
<evidence type="ECO:0000256" key="1">
    <source>
        <dbReference type="SAM" id="Phobius"/>
    </source>
</evidence>
<dbReference type="Gene3D" id="3.90.550.10">
    <property type="entry name" value="Spore Coat Polysaccharide Biosynthesis Protein SpsA, Chain A"/>
    <property type="match status" value="1"/>
</dbReference>
<accession>A0ABN9S018</accession>
<name>A0ABN9S018_9DINO</name>
<evidence type="ECO:0000313" key="2">
    <source>
        <dbReference type="EMBL" id="CAK0824993.1"/>
    </source>
</evidence>